<dbReference type="Pfam" id="PF01150">
    <property type="entry name" value="GDA1_CD39"/>
    <property type="match status" value="1"/>
</dbReference>
<evidence type="ECO:0000256" key="8">
    <source>
        <dbReference type="RuleBase" id="RU003833"/>
    </source>
</evidence>
<organism evidence="11 12">
    <name type="scientific">Ephemerocybe angulata</name>
    <dbReference type="NCBI Taxonomy" id="980116"/>
    <lineage>
        <taxon>Eukaryota</taxon>
        <taxon>Fungi</taxon>
        <taxon>Dikarya</taxon>
        <taxon>Basidiomycota</taxon>
        <taxon>Agaricomycotina</taxon>
        <taxon>Agaricomycetes</taxon>
        <taxon>Agaricomycetidae</taxon>
        <taxon>Agaricales</taxon>
        <taxon>Agaricineae</taxon>
        <taxon>Psathyrellaceae</taxon>
        <taxon>Ephemerocybe</taxon>
    </lineage>
</organism>
<dbReference type="Gene3D" id="3.30.420.40">
    <property type="match status" value="1"/>
</dbReference>
<feature type="region of interest" description="Disordered" evidence="9">
    <location>
        <begin position="58"/>
        <end position="92"/>
    </location>
</feature>
<dbReference type="Gene3D" id="3.30.420.150">
    <property type="entry name" value="Exopolyphosphatase. Domain 2"/>
    <property type="match status" value="1"/>
</dbReference>
<accession>A0A8H5C594</accession>
<name>A0A8H5C594_9AGAR</name>
<feature type="region of interest" description="Disordered" evidence="9">
    <location>
        <begin position="188"/>
        <end position="222"/>
    </location>
</feature>
<evidence type="ECO:0000313" key="12">
    <source>
        <dbReference type="Proteomes" id="UP000541558"/>
    </source>
</evidence>
<keyword evidence="10" id="KW-0472">Membrane</keyword>
<evidence type="ECO:0000256" key="5">
    <source>
        <dbReference type="ARBA" id="ARBA00038903"/>
    </source>
</evidence>
<gene>
    <name evidence="11" type="ORF">D9611_011726</name>
</gene>
<dbReference type="GO" id="GO:0000139">
    <property type="term" value="C:Golgi membrane"/>
    <property type="evidence" value="ECO:0007669"/>
    <property type="project" value="UniProtKB-SubCell"/>
</dbReference>
<dbReference type="PANTHER" id="PTHR11782:SF83">
    <property type="entry name" value="GUANOSINE-DIPHOSPHATASE"/>
    <property type="match status" value="1"/>
</dbReference>
<dbReference type="EC" id="3.6.1.42" evidence="5"/>
<dbReference type="GO" id="GO:0006487">
    <property type="term" value="P:protein N-linked glycosylation"/>
    <property type="evidence" value="ECO:0007669"/>
    <property type="project" value="TreeGrafter"/>
</dbReference>
<dbReference type="OrthoDB" id="6372431at2759"/>
<keyword evidence="7" id="KW-0067">ATP-binding</keyword>
<comment type="function">
    <text evidence="4">After transfer of sugars to endogenous macromolecular acceptors, the enzyme converts nucleoside diphosphates to nucleoside monophosphates which in turn exit the Golgi lumen in a coupled antiporter reaction, allowing entry of additional nucleotide sugar from the cytosol.</text>
</comment>
<dbReference type="InterPro" id="IPR000407">
    <property type="entry name" value="GDA1_CD39_NTPase"/>
</dbReference>
<dbReference type="PROSITE" id="PS01238">
    <property type="entry name" value="GDA1_CD39_NTPASE"/>
    <property type="match status" value="1"/>
</dbReference>
<feature type="transmembrane region" description="Helical" evidence="10">
    <location>
        <begin position="141"/>
        <end position="159"/>
    </location>
</feature>
<reference evidence="11 12" key="1">
    <citation type="journal article" date="2020" name="ISME J.">
        <title>Uncovering the hidden diversity of litter-decomposition mechanisms in mushroom-forming fungi.</title>
        <authorList>
            <person name="Floudas D."/>
            <person name="Bentzer J."/>
            <person name="Ahren D."/>
            <person name="Johansson T."/>
            <person name="Persson P."/>
            <person name="Tunlid A."/>
        </authorList>
    </citation>
    <scope>NUCLEOTIDE SEQUENCE [LARGE SCALE GENOMIC DNA]</scope>
    <source>
        <strain evidence="11 12">CBS 175.51</strain>
    </source>
</reference>
<feature type="compositionally biased region" description="Polar residues" evidence="9">
    <location>
        <begin position="58"/>
        <end position="79"/>
    </location>
</feature>
<feature type="region of interest" description="Disordered" evidence="9">
    <location>
        <begin position="1"/>
        <end position="32"/>
    </location>
</feature>
<comment type="similarity">
    <text evidence="2 8">Belongs to the GDA1/CD39 NTPase family.</text>
</comment>
<keyword evidence="3 8" id="KW-0378">Hydrolase</keyword>
<sequence length="677" mass="74713">MPNGPSNPVKGRKNHKSVNLNLGNTKEATSSDNWELEFDFEPVPLTARSSALSFAASTAVNDESTPESTNYAASSSRQNTKGHSHRRSNSIFASFNNPASSMAMAAMNMISPRSGNYDRLEGGMGPSRTGEAKKGWRRFGWKKFAIGAAVLLFVVWLWGPRERRFDWKEVGSKVKEGLGGKPADVLVPPIHHEEEHPPSKGAPKSPLSFETDPDPSKTSFCEKPHDPASHLVQFALMIDAGSTGSRIHVYKFNNCKASPQYEYEVFKMNQPGLSSFAGKPLAAAKSLDELLDLAVKVVPEDLHHCTPVAVKATAGLRLLPGRQSHDILEAVENRIRKKYDFQLPAKDGVVIMDGKDEGVYAWITANYLLGTLSAAKPTPGVKEKKADTYAVLDLGGASTQIVFEPNFTPAHAEGRLEEGEHKYELDFGGRKYELYQHSYLGYGLMRARRHVHRLVDFMATIRPGAPERHHQHDHDHDEPEIVPNPCLARHTERRVEITDEGVSGEAWNVTMSGGDVGSFEACERVVQLVLAKDAVCELKPCSFNGVYQPSLLDSFQNGKVLLLSYFYDRLAPLLPPASAEPLSVDSFASTAKAMCGGPDAWAKQSHWIGNKELMDEIHGRPEWCLDLTFMHGLLRMGYEFEDTRRIDIGKKIRNTELGWCLGATISMVSGGELTCKA</sequence>
<dbReference type="AlphaFoldDB" id="A0A8H5C594"/>
<keyword evidence="12" id="KW-1185">Reference proteome</keyword>
<evidence type="ECO:0000313" key="11">
    <source>
        <dbReference type="EMBL" id="KAF5335404.1"/>
    </source>
</evidence>
<dbReference type="GO" id="GO:0005524">
    <property type="term" value="F:ATP binding"/>
    <property type="evidence" value="ECO:0007669"/>
    <property type="project" value="UniProtKB-KW"/>
</dbReference>
<evidence type="ECO:0000256" key="9">
    <source>
        <dbReference type="SAM" id="MobiDB-lite"/>
    </source>
</evidence>
<proteinExistence type="inferred from homology"/>
<evidence type="ECO:0000256" key="6">
    <source>
        <dbReference type="PIRSR" id="PIRSR600407-1"/>
    </source>
</evidence>
<feature type="active site" description="Proton acceptor" evidence="6">
    <location>
        <position position="357"/>
    </location>
</feature>
<dbReference type="GO" id="GO:0045134">
    <property type="term" value="F:UDP phosphatase activity"/>
    <property type="evidence" value="ECO:0007669"/>
    <property type="project" value="TreeGrafter"/>
</dbReference>
<keyword evidence="10" id="KW-1133">Transmembrane helix</keyword>
<dbReference type="GO" id="GO:0017111">
    <property type="term" value="F:ribonucleoside triphosphate phosphatase activity"/>
    <property type="evidence" value="ECO:0007669"/>
    <property type="project" value="TreeGrafter"/>
</dbReference>
<keyword evidence="7" id="KW-0547">Nucleotide-binding</keyword>
<dbReference type="GO" id="GO:0009134">
    <property type="term" value="P:nucleoside diphosphate catabolic process"/>
    <property type="evidence" value="ECO:0007669"/>
    <property type="project" value="TreeGrafter"/>
</dbReference>
<feature type="compositionally biased region" description="Polar residues" evidence="9">
    <location>
        <begin position="17"/>
        <end position="32"/>
    </location>
</feature>
<dbReference type="GO" id="GO:0004382">
    <property type="term" value="F:GDP phosphatase activity"/>
    <property type="evidence" value="ECO:0007669"/>
    <property type="project" value="UniProtKB-EC"/>
</dbReference>
<comment type="caution">
    <text evidence="11">The sequence shown here is derived from an EMBL/GenBank/DDBJ whole genome shotgun (WGS) entry which is preliminary data.</text>
</comment>
<feature type="binding site" evidence="7">
    <location>
        <begin position="396"/>
        <end position="400"/>
    </location>
    <ligand>
        <name>ATP</name>
        <dbReference type="ChEBI" id="CHEBI:30616"/>
    </ligand>
</feature>
<evidence type="ECO:0000256" key="2">
    <source>
        <dbReference type="ARBA" id="ARBA00009283"/>
    </source>
</evidence>
<evidence type="ECO:0000256" key="4">
    <source>
        <dbReference type="ARBA" id="ARBA00037742"/>
    </source>
</evidence>
<evidence type="ECO:0000256" key="1">
    <source>
        <dbReference type="ARBA" id="ARBA00004323"/>
    </source>
</evidence>
<keyword evidence="10" id="KW-0812">Transmembrane</keyword>
<dbReference type="PANTHER" id="PTHR11782">
    <property type="entry name" value="ADENOSINE/GUANOSINE DIPHOSPHATASE"/>
    <property type="match status" value="1"/>
</dbReference>
<evidence type="ECO:0000256" key="7">
    <source>
        <dbReference type="PIRSR" id="PIRSR600407-2"/>
    </source>
</evidence>
<protein>
    <recommendedName>
        <fullName evidence="5">guanosine-diphosphatase</fullName>
        <ecNumber evidence="5">3.6.1.42</ecNumber>
    </recommendedName>
</protein>
<dbReference type="CDD" id="cd24040">
    <property type="entry name" value="ASKHA_NBD_GDA1"/>
    <property type="match status" value="1"/>
</dbReference>
<evidence type="ECO:0000256" key="10">
    <source>
        <dbReference type="SAM" id="Phobius"/>
    </source>
</evidence>
<dbReference type="Proteomes" id="UP000541558">
    <property type="component" value="Unassembled WGS sequence"/>
</dbReference>
<comment type="subcellular location">
    <subcellularLocation>
        <location evidence="1">Golgi apparatus membrane</location>
        <topology evidence="1">Single-pass type II membrane protein</topology>
    </subcellularLocation>
</comment>
<dbReference type="EMBL" id="JAACJK010000063">
    <property type="protein sequence ID" value="KAF5335404.1"/>
    <property type="molecule type" value="Genomic_DNA"/>
</dbReference>
<evidence type="ECO:0000256" key="3">
    <source>
        <dbReference type="ARBA" id="ARBA00022801"/>
    </source>
</evidence>